<organism evidence="2 3">
    <name type="scientific">Lachancea mirantina</name>
    <dbReference type="NCBI Taxonomy" id="1230905"/>
    <lineage>
        <taxon>Eukaryota</taxon>
        <taxon>Fungi</taxon>
        <taxon>Dikarya</taxon>
        <taxon>Ascomycota</taxon>
        <taxon>Saccharomycotina</taxon>
        <taxon>Saccharomycetes</taxon>
        <taxon>Saccharomycetales</taxon>
        <taxon>Saccharomycetaceae</taxon>
        <taxon>Lachancea</taxon>
    </lineage>
</organism>
<name>A0A1G4IXN2_9SACH</name>
<gene>
    <name evidence="2" type="ORF">LAMI_0B08108G</name>
</gene>
<dbReference type="AlphaFoldDB" id="A0A1G4IXN2"/>
<protein>
    <submittedName>
        <fullName evidence="2">LAMI_0B08108g1_1</fullName>
    </submittedName>
</protein>
<feature type="signal peptide" evidence="1">
    <location>
        <begin position="1"/>
        <end position="24"/>
    </location>
</feature>
<dbReference type="EMBL" id="LT598464">
    <property type="protein sequence ID" value="SCU81893.1"/>
    <property type="molecule type" value="Genomic_DNA"/>
</dbReference>
<keyword evidence="1" id="KW-0732">Signal</keyword>
<keyword evidence="3" id="KW-1185">Reference proteome</keyword>
<evidence type="ECO:0000313" key="3">
    <source>
        <dbReference type="Proteomes" id="UP000191024"/>
    </source>
</evidence>
<evidence type="ECO:0000256" key="1">
    <source>
        <dbReference type="SAM" id="SignalP"/>
    </source>
</evidence>
<evidence type="ECO:0000313" key="2">
    <source>
        <dbReference type="EMBL" id="SCU81893.1"/>
    </source>
</evidence>
<accession>A0A1G4IXN2</accession>
<dbReference type="Proteomes" id="UP000191024">
    <property type="component" value="Chromosome B"/>
</dbReference>
<reference evidence="2 3" key="1">
    <citation type="submission" date="2016-03" db="EMBL/GenBank/DDBJ databases">
        <authorList>
            <person name="Devillers H."/>
        </authorList>
    </citation>
    <scope>NUCLEOTIDE SEQUENCE [LARGE SCALE GENOMIC DNA]</scope>
    <source>
        <strain evidence="2">CBS 11717</strain>
    </source>
</reference>
<feature type="chain" id="PRO_5009235790" evidence="1">
    <location>
        <begin position="25"/>
        <end position="169"/>
    </location>
</feature>
<proteinExistence type="predicted"/>
<sequence length="169" mass="18905">MLLQVARLLPVLAVPLLAAQAARSQNGSATMLQIPVLQRPHTLLRLQWLLSRLAPKINARNPWSPPPSLPSQKTPQFTPPTVHLQPKMLQMLLTPFRSVVPQKLCNWPFLRHNNSLLTFTLVPPPQHQEPSLQVSVLPTLLPRPKGPAQKLLPPLPWFKPFLLAVSPTT</sequence>